<keyword evidence="4" id="KW-1185">Reference proteome</keyword>
<dbReference type="Proteomes" id="UP000038010">
    <property type="component" value="Unassembled WGS sequence"/>
</dbReference>
<dbReference type="RefSeq" id="XP_018005135.1">
    <property type="nucleotide sequence ID" value="XM_018142507.1"/>
</dbReference>
<dbReference type="PANTHER" id="PTHR38849">
    <property type="entry name" value="SMALL SECRETED PROTEIN"/>
    <property type="match status" value="1"/>
</dbReference>
<evidence type="ECO:0000313" key="3">
    <source>
        <dbReference type="EMBL" id="KPI45172.1"/>
    </source>
</evidence>
<dbReference type="OrthoDB" id="2151417at2759"/>
<feature type="chain" id="PRO_5005873591" description="Small secreted protein" evidence="2">
    <location>
        <begin position="18"/>
        <end position="186"/>
    </location>
</feature>
<dbReference type="PANTHER" id="PTHR38849:SF1">
    <property type="entry name" value="SMALL SECRETED PROTEIN"/>
    <property type="match status" value="1"/>
</dbReference>
<sequence length="186" mass="19841">MLISIPTILLLSTLSLASPVPDRTGNRRRQQFTQTISSRPYNQWQIADGQAGFALTEAEQRFPIVDRDPLSISDDELTALKNGAALSEASETGKGGSDERIASAKAQGQNTKALENGRTKMRVLRHQLDILALQVENARGEDNQGAIDDAFDAIRGEMAADAGNAGQGSTGISDTFVLGLATEVSK</sequence>
<feature type="signal peptide" evidence="2">
    <location>
        <begin position="1"/>
        <end position="17"/>
    </location>
</feature>
<name>A0A0N1HXD4_9EURO</name>
<proteinExistence type="predicted"/>
<accession>A0A0N1HXD4</accession>
<dbReference type="EMBL" id="LFJN01000002">
    <property type="protein sequence ID" value="KPI45172.1"/>
    <property type="molecule type" value="Genomic_DNA"/>
</dbReference>
<protein>
    <recommendedName>
        <fullName evidence="5">Small secreted protein</fullName>
    </recommendedName>
</protein>
<dbReference type="AlphaFoldDB" id="A0A0N1HXD4"/>
<evidence type="ECO:0000256" key="2">
    <source>
        <dbReference type="SAM" id="SignalP"/>
    </source>
</evidence>
<dbReference type="VEuPathDB" id="FungiDB:AB675_2529"/>
<evidence type="ECO:0000256" key="1">
    <source>
        <dbReference type="SAM" id="MobiDB-lite"/>
    </source>
</evidence>
<dbReference type="GeneID" id="28734386"/>
<evidence type="ECO:0000313" key="4">
    <source>
        <dbReference type="Proteomes" id="UP000038010"/>
    </source>
</evidence>
<comment type="caution">
    <text evidence="3">The sequence shown here is derived from an EMBL/GenBank/DDBJ whole genome shotgun (WGS) entry which is preliminary data.</text>
</comment>
<reference evidence="3 4" key="1">
    <citation type="submission" date="2015-06" db="EMBL/GenBank/DDBJ databases">
        <title>Draft genome of the ant-associated black yeast Phialophora attae CBS 131958.</title>
        <authorList>
            <person name="Moreno L.F."/>
            <person name="Stielow B.J."/>
            <person name="de Hoog S."/>
            <person name="Vicente V.A."/>
            <person name="Weiss V.A."/>
            <person name="de Vries M."/>
            <person name="Cruz L.M."/>
            <person name="Souza E.M."/>
        </authorList>
    </citation>
    <scope>NUCLEOTIDE SEQUENCE [LARGE SCALE GENOMIC DNA]</scope>
    <source>
        <strain evidence="3 4">CBS 131958</strain>
    </source>
</reference>
<organism evidence="3 4">
    <name type="scientific">Cyphellophora attinorum</name>
    <dbReference type="NCBI Taxonomy" id="1664694"/>
    <lineage>
        <taxon>Eukaryota</taxon>
        <taxon>Fungi</taxon>
        <taxon>Dikarya</taxon>
        <taxon>Ascomycota</taxon>
        <taxon>Pezizomycotina</taxon>
        <taxon>Eurotiomycetes</taxon>
        <taxon>Chaetothyriomycetidae</taxon>
        <taxon>Chaetothyriales</taxon>
        <taxon>Cyphellophoraceae</taxon>
        <taxon>Cyphellophora</taxon>
    </lineage>
</organism>
<feature type="region of interest" description="Disordered" evidence="1">
    <location>
        <begin position="87"/>
        <end position="115"/>
    </location>
</feature>
<evidence type="ECO:0008006" key="5">
    <source>
        <dbReference type="Google" id="ProtNLM"/>
    </source>
</evidence>
<keyword evidence="2" id="KW-0732">Signal</keyword>
<gene>
    <name evidence="3" type="ORF">AB675_2529</name>
</gene>